<dbReference type="OMA" id="HASIFGQ"/>
<proteinExistence type="predicted"/>
<dbReference type="VEuPathDB" id="TriTrypDB:LpyrH10_10_0690"/>
<dbReference type="EMBL" id="LGTL01000010">
    <property type="protein sequence ID" value="KPA79466.1"/>
    <property type="molecule type" value="Genomic_DNA"/>
</dbReference>
<sequence length="106" mass="11768">MLRRTTARRASIFGHGSDFARGAAEDWFGRQRSGNTWRGAVTSLVLCLLGIGVVNQFTRGNLMGRAEYESDIVMSFSRTKVPLPDTYGFVDAESAEGQTKPPQRRK</sequence>
<dbReference type="Proteomes" id="UP000037923">
    <property type="component" value="Unassembled WGS sequence"/>
</dbReference>
<reference evidence="1 2" key="1">
    <citation type="submission" date="2015-07" db="EMBL/GenBank/DDBJ databases">
        <title>High-quality genome of monoxenous trypanosomatid Leptomonas pyrrhocoris.</title>
        <authorList>
            <person name="Flegontov P."/>
            <person name="Butenko A."/>
            <person name="Firsov S."/>
            <person name="Vlcek C."/>
            <person name="Logacheva M.D."/>
            <person name="Field M."/>
            <person name="Filatov D."/>
            <person name="Flegontova O."/>
            <person name="Gerasimov E."/>
            <person name="Jackson A.P."/>
            <person name="Kelly S."/>
            <person name="Opperdoes F."/>
            <person name="O'Reilly A."/>
            <person name="Votypka J."/>
            <person name="Yurchenko V."/>
            <person name="Lukes J."/>
        </authorList>
    </citation>
    <scope>NUCLEOTIDE SEQUENCE [LARGE SCALE GENOMIC DNA]</scope>
    <source>
        <strain evidence="1">H10</strain>
    </source>
</reference>
<organism evidence="1 2">
    <name type="scientific">Leptomonas pyrrhocoris</name>
    <name type="common">Firebug parasite</name>
    <dbReference type="NCBI Taxonomy" id="157538"/>
    <lineage>
        <taxon>Eukaryota</taxon>
        <taxon>Discoba</taxon>
        <taxon>Euglenozoa</taxon>
        <taxon>Kinetoplastea</taxon>
        <taxon>Metakinetoplastina</taxon>
        <taxon>Trypanosomatida</taxon>
        <taxon>Trypanosomatidae</taxon>
        <taxon>Leishmaniinae</taxon>
        <taxon>Leptomonas</taxon>
    </lineage>
</organism>
<dbReference type="AlphaFoldDB" id="A0A0M9G061"/>
<comment type="caution">
    <text evidence="1">The sequence shown here is derived from an EMBL/GenBank/DDBJ whole genome shotgun (WGS) entry which is preliminary data.</text>
</comment>
<dbReference type="RefSeq" id="XP_015657905.1">
    <property type="nucleotide sequence ID" value="XM_015803263.1"/>
</dbReference>
<evidence type="ECO:0000313" key="1">
    <source>
        <dbReference type="EMBL" id="KPA79466.1"/>
    </source>
</evidence>
<dbReference type="GeneID" id="26905590"/>
<accession>A0A0M9G061</accession>
<evidence type="ECO:0000313" key="2">
    <source>
        <dbReference type="Proteomes" id="UP000037923"/>
    </source>
</evidence>
<protein>
    <submittedName>
        <fullName evidence="1">Unspecified product</fullName>
    </submittedName>
</protein>
<gene>
    <name evidence="1" type="ORF">ABB37_05300</name>
</gene>
<keyword evidence="2" id="KW-1185">Reference proteome</keyword>
<dbReference type="OrthoDB" id="270465at2759"/>
<name>A0A0M9G061_LEPPY</name>